<name>A0A645JKA1_9ZZZZ</name>
<feature type="compositionally biased region" description="Low complexity" evidence="1">
    <location>
        <begin position="50"/>
        <end position="78"/>
    </location>
</feature>
<protein>
    <submittedName>
        <fullName evidence="2">Uncharacterized protein</fullName>
    </submittedName>
</protein>
<reference evidence="2" key="1">
    <citation type="submission" date="2019-08" db="EMBL/GenBank/DDBJ databases">
        <authorList>
            <person name="Kucharzyk K."/>
            <person name="Murdoch R.W."/>
            <person name="Higgins S."/>
            <person name="Loffler F."/>
        </authorList>
    </citation>
    <scope>NUCLEOTIDE SEQUENCE</scope>
</reference>
<dbReference type="AlphaFoldDB" id="A0A645JKA1"/>
<sequence>MLWGNLEAGSISIDQGAKLEGEVKIIFDKACKDLFDDKLFAGNTKPPMTAPQNTQPTTPAPVAAPAATSSTPVSAAATAQTPALNALRNSYANAAAAAPKTPFNV</sequence>
<gene>
    <name evidence="2" type="ORF">SDC9_211553</name>
</gene>
<accession>A0A645JKA1</accession>
<organism evidence="2">
    <name type="scientific">bioreactor metagenome</name>
    <dbReference type="NCBI Taxonomy" id="1076179"/>
    <lineage>
        <taxon>unclassified sequences</taxon>
        <taxon>metagenomes</taxon>
        <taxon>ecological metagenomes</taxon>
    </lineage>
</organism>
<feature type="region of interest" description="Disordered" evidence="1">
    <location>
        <begin position="41"/>
        <end position="78"/>
    </location>
</feature>
<evidence type="ECO:0000313" key="2">
    <source>
        <dbReference type="EMBL" id="MPN63787.1"/>
    </source>
</evidence>
<proteinExistence type="predicted"/>
<dbReference type="EMBL" id="VSSQ01143692">
    <property type="protein sequence ID" value="MPN63787.1"/>
    <property type="molecule type" value="Genomic_DNA"/>
</dbReference>
<comment type="caution">
    <text evidence="2">The sequence shown here is derived from an EMBL/GenBank/DDBJ whole genome shotgun (WGS) entry which is preliminary data.</text>
</comment>
<evidence type="ECO:0000256" key="1">
    <source>
        <dbReference type="SAM" id="MobiDB-lite"/>
    </source>
</evidence>